<proteinExistence type="predicted"/>
<name>A0ABN1ZGW3_9MICO</name>
<dbReference type="Proteomes" id="UP001501742">
    <property type="component" value="Unassembled WGS sequence"/>
</dbReference>
<gene>
    <name evidence="1" type="ORF">GCM10009627_30650</name>
</gene>
<keyword evidence="2" id="KW-1185">Reference proteome</keyword>
<sequence>MRRLHQDFVDAHKGEVYRYGEDEEIDGLYEQRWSLYTEHISATDGDSYYTELREVEEWVSTEREAARFPTVERRLTTHERRARGLRDSRPV</sequence>
<accession>A0ABN1ZGW3</accession>
<organism evidence="1 2">
    <name type="scientific">Curtobacterium herbarum</name>
    <dbReference type="NCBI Taxonomy" id="150122"/>
    <lineage>
        <taxon>Bacteria</taxon>
        <taxon>Bacillati</taxon>
        <taxon>Actinomycetota</taxon>
        <taxon>Actinomycetes</taxon>
        <taxon>Micrococcales</taxon>
        <taxon>Microbacteriaceae</taxon>
        <taxon>Curtobacterium</taxon>
    </lineage>
</organism>
<evidence type="ECO:0000313" key="2">
    <source>
        <dbReference type="Proteomes" id="UP001501742"/>
    </source>
</evidence>
<protein>
    <submittedName>
        <fullName evidence="1">Uncharacterized protein</fullName>
    </submittedName>
</protein>
<dbReference type="EMBL" id="BAAAJX010000017">
    <property type="protein sequence ID" value="GAA1494719.1"/>
    <property type="molecule type" value="Genomic_DNA"/>
</dbReference>
<evidence type="ECO:0000313" key="1">
    <source>
        <dbReference type="EMBL" id="GAA1494719.1"/>
    </source>
</evidence>
<reference evidence="1 2" key="1">
    <citation type="journal article" date="2019" name="Int. J. Syst. Evol. Microbiol.">
        <title>The Global Catalogue of Microorganisms (GCM) 10K type strain sequencing project: providing services to taxonomists for standard genome sequencing and annotation.</title>
        <authorList>
            <consortium name="The Broad Institute Genomics Platform"/>
            <consortium name="The Broad Institute Genome Sequencing Center for Infectious Disease"/>
            <person name="Wu L."/>
            <person name="Ma J."/>
        </authorList>
    </citation>
    <scope>NUCLEOTIDE SEQUENCE [LARGE SCALE GENOMIC DNA]</scope>
    <source>
        <strain evidence="1 2">JCM 12140</strain>
    </source>
</reference>
<comment type="caution">
    <text evidence="1">The sequence shown here is derived from an EMBL/GenBank/DDBJ whole genome shotgun (WGS) entry which is preliminary data.</text>
</comment>